<feature type="domain" description="CAAX prenyl protease 2/Lysostaphin resistance protein A-like" evidence="12">
    <location>
        <begin position="157"/>
        <end position="264"/>
    </location>
</feature>
<evidence type="ECO:0000313" key="13">
    <source>
        <dbReference type="EMBL" id="TVY91480.1"/>
    </source>
</evidence>
<evidence type="ECO:0000256" key="7">
    <source>
        <dbReference type="ARBA" id="ARBA00022989"/>
    </source>
</evidence>
<evidence type="ECO:0000256" key="4">
    <source>
        <dbReference type="ARBA" id="ARBA00022692"/>
    </source>
</evidence>
<feature type="transmembrane region" description="Helical" evidence="11">
    <location>
        <begin position="304"/>
        <end position="322"/>
    </location>
</feature>
<keyword evidence="6" id="KW-0256">Endoplasmic reticulum</keyword>
<evidence type="ECO:0000256" key="2">
    <source>
        <dbReference type="ARBA" id="ARBA00006897"/>
    </source>
</evidence>
<evidence type="ECO:0000256" key="8">
    <source>
        <dbReference type="ARBA" id="ARBA00023136"/>
    </source>
</evidence>
<dbReference type="Pfam" id="PF02517">
    <property type="entry name" value="Rce1-like"/>
    <property type="match status" value="1"/>
</dbReference>
<dbReference type="EMBL" id="QGML01000535">
    <property type="protein sequence ID" value="TVY91480.1"/>
    <property type="molecule type" value="Genomic_DNA"/>
</dbReference>
<reference evidence="13 14" key="1">
    <citation type="submission" date="2018-05" db="EMBL/GenBank/DDBJ databases">
        <title>Genome sequencing and assembly of the regulated plant pathogen Lachnellula willkommii and related sister species for the development of diagnostic species identification markers.</title>
        <authorList>
            <person name="Giroux E."/>
            <person name="Bilodeau G."/>
        </authorList>
    </citation>
    <scope>NUCLEOTIDE SEQUENCE [LARGE SCALE GENOMIC DNA]</scope>
    <source>
        <strain evidence="13 14">CBS 172.35</strain>
    </source>
</reference>
<accession>A0A559MET3</accession>
<dbReference type="InterPro" id="IPR003675">
    <property type="entry name" value="Rce1/LyrA-like_dom"/>
</dbReference>
<feature type="transmembrane region" description="Helical" evidence="11">
    <location>
        <begin position="119"/>
        <end position="141"/>
    </location>
</feature>
<evidence type="ECO:0000256" key="11">
    <source>
        <dbReference type="SAM" id="Phobius"/>
    </source>
</evidence>
<evidence type="ECO:0000256" key="3">
    <source>
        <dbReference type="ARBA" id="ARBA00022670"/>
    </source>
</evidence>
<evidence type="ECO:0000256" key="5">
    <source>
        <dbReference type="ARBA" id="ARBA00022801"/>
    </source>
</evidence>
<keyword evidence="7 11" id="KW-1133">Transmembrane helix</keyword>
<protein>
    <recommendedName>
        <fullName evidence="10">intramembrane prenyl-peptidase Rce1</fullName>
        <ecNumber evidence="10">3.4.26.1</ecNumber>
    </recommendedName>
</protein>
<keyword evidence="5" id="KW-0378">Hydrolase</keyword>
<comment type="subcellular location">
    <subcellularLocation>
        <location evidence="1">Endoplasmic reticulum membrane</location>
        <topology evidence="1">Multi-pass membrane protein</topology>
    </subcellularLocation>
</comment>
<feature type="transmembrane region" description="Helical" evidence="11">
    <location>
        <begin position="72"/>
        <end position="94"/>
    </location>
</feature>
<dbReference type="EC" id="3.4.26.1" evidence="10"/>
<evidence type="ECO:0000259" key="12">
    <source>
        <dbReference type="Pfam" id="PF02517"/>
    </source>
</evidence>
<proteinExistence type="inferred from homology"/>
<keyword evidence="3 13" id="KW-0645">Protease</keyword>
<evidence type="ECO:0000256" key="1">
    <source>
        <dbReference type="ARBA" id="ARBA00004477"/>
    </source>
</evidence>
<dbReference type="PANTHER" id="PTHR13046">
    <property type="entry name" value="PROTEASE U48 CAAX PRENYL PROTEASE RCE1"/>
    <property type="match status" value="1"/>
</dbReference>
<dbReference type="AlphaFoldDB" id="A0A559MET3"/>
<dbReference type="PANTHER" id="PTHR13046:SF0">
    <property type="entry name" value="CAAX PRENYL PROTEASE 2"/>
    <property type="match status" value="1"/>
</dbReference>
<keyword evidence="14" id="KW-1185">Reference proteome</keyword>
<dbReference type="InterPro" id="IPR039731">
    <property type="entry name" value="Rce1"/>
</dbReference>
<dbReference type="Proteomes" id="UP000315522">
    <property type="component" value="Unassembled WGS sequence"/>
</dbReference>
<comment type="caution">
    <text evidence="13">The sequence shown here is derived from an EMBL/GenBank/DDBJ whole genome shotgun (WGS) entry which is preliminary data.</text>
</comment>
<keyword evidence="4 11" id="KW-0812">Transmembrane</keyword>
<evidence type="ECO:0000256" key="9">
    <source>
        <dbReference type="ARBA" id="ARBA00047280"/>
    </source>
</evidence>
<dbReference type="GO" id="GO:0071586">
    <property type="term" value="P:CAAX-box protein processing"/>
    <property type="evidence" value="ECO:0007669"/>
    <property type="project" value="InterPro"/>
</dbReference>
<comment type="similarity">
    <text evidence="2">Belongs to the peptidase U48 family.</text>
</comment>
<evidence type="ECO:0000256" key="10">
    <source>
        <dbReference type="ARBA" id="ARBA00049729"/>
    </source>
</evidence>
<dbReference type="GO" id="GO:0004222">
    <property type="term" value="F:metalloendopeptidase activity"/>
    <property type="evidence" value="ECO:0007669"/>
    <property type="project" value="InterPro"/>
</dbReference>
<evidence type="ECO:0000313" key="14">
    <source>
        <dbReference type="Proteomes" id="UP000315522"/>
    </source>
</evidence>
<organism evidence="13 14">
    <name type="scientific">Lachnellula willkommii</name>
    <dbReference type="NCBI Taxonomy" id="215461"/>
    <lineage>
        <taxon>Eukaryota</taxon>
        <taxon>Fungi</taxon>
        <taxon>Dikarya</taxon>
        <taxon>Ascomycota</taxon>
        <taxon>Pezizomycotina</taxon>
        <taxon>Leotiomycetes</taxon>
        <taxon>Helotiales</taxon>
        <taxon>Lachnaceae</taxon>
        <taxon>Lachnellula</taxon>
    </lineage>
</organism>
<comment type="catalytic activity">
    <reaction evidence="9">
        <text>Hydrolyzes the peptide bond -P2-(S-farnesyl or geranylgeranyl)C-P1'-P2'-P3'-COOH where P1' and P2' are amino acids with aliphatic sidechains and P3' is any C-terminal residue.</text>
        <dbReference type="EC" id="3.4.26.1"/>
    </reaction>
</comment>
<dbReference type="GO" id="GO:0005789">
    <property type="term" value="C:endoplasmic reticulum membrane"/>
    <property type="evidence" value="ECO:0007669"/>
    <property type="project" value="UniProtKB-SubCell"/>
</dbReference>
<sequence length="339" mass="37315">MAPINTSLYSRLKSYYTGEKAEPVKPPLTTYGAVALLVLYTLVYVLPFYISRTTRPSPQLSRDAPSVIKGRIASVTISCIICSLTTFVILYSVVNNGTPMQALHNLGWFPVGVEESVKAVALTATLFLGPLFEAGIVEGGWRKWIRLRSLNATISGWIGYRNYVAGPITEEILFRSASVPLLLLSNTSNTTIVFLTPIIFGLAHVHHFYEYRITHPHTPVVGALARSFFQLAYTSMFGSYATFLYLRTGSLLAVVLAHAFCNWMGLPRFWGRVTKGTDDIMGAELGGGKRSEDGVKNAADGSLGITWTIVYYILLVAGLYGWTKMLWTLTESQSALATF</sequence>
<feature type="transmembrane region" description="Helical" evidence="11">
    <location>
        <begin position="244"/>
        <end position="265"/>
    </location>
</feature>
<feature type="transmembrane region" description="Helical" evidence="11">
    <location>
        <begin position="31"/>
        <end position="51"/>
    </location>
</feature>
<evidence type="ECO:0000256" key="6">
    <source>
        <dbReference type="ARBA" id="ARBA00022824"/>
    </source>
</evidence>
<name>A0A559MET3_9HELO</name>
<keyword evidence="8 11" id="KW-0472">Membrane</keyword>
<gene>
    <name evidence="13" type="ORF">LAWI1_G002162</name>
</gene>